<dbReference type="Gene3D" id="3.50.50.60">
    <property type="entry name" value="FAD/NAD(P)-binding domain"/>
    <property type="match status" value="1"/>
</dbReference>
<organism evidence="9 10">
    <name type="scientific">Thalictrum thalictroides</name>
    <name type="common">Rue-anemone</name>
    <name type="synonym">Anemone thalictroides</name>
    <dbReference type="NCBI Taxonomy" id="46969"/>
    <lineage>
        <taxon>Eukaryota</taxon>
        <taxon>Viridiplantae</taxon>
        <taxon>Streptophyta</taxon>
        <taxon>Embryophyta</taxon>
        <taxon>Tracheophyta</taxon>
        <taxon>Spermatophyta</taxon>
        <taxon>Magnoliopsida</taxon>
        <taxon>Ranunculales</taxon>
        <taxon>Ranunculaceae</taxon>
        <taxon>Thalictroideae</taxon>
        <taxon>Thalictrum</taxon>
    </lineage>
</organism>
<keyword evidence="6" id="KW-0274">FAD</keyword>
<evidence type="ECO:0000256" key="6">
    <source>
        <dbReference type="ARBA" id="ARBA00022827"/>
    </source>
</evidence>
<dbReference type="Proteomes" id="UP000554482">
    <property type="component" value="Unassembled WGS sequence"/>
</dbReference>
<sequence length="108" mass="12000">MNSQGFSFTKLLKSQWGTNPLFKGSYSYVAAGSCGDDLDSMAKSLPGISKDGVPPLRILFAGEMIHRTHYSTTHGAYFSGIREANRLLQLYQCGGLLDLLNHLYNFKY</sequence>
<gene>
    <name evidence="9" type="ORF">FRX31_006971</name>
</gene>
<dbReference type="AlphaFoldDB" id="A0A7J6X516"/>
<dbReference type="PANTHER" id="PTHR10742:SF405">
    <property type="entry name" value="PEROXISOMAL N(1)-ACETYL-SPERMINE_SPERMIDINE OXIDASE"/>
    <property type="match status" value="1"/>
</dbReference>
<dbReference type="SUPFAM" id="SSF51905">
    <property type="entry name" value="FAD/NAD(P)-binding domain"/>
    <property type="match status" value="1"/>
</dbReference>
<evidence type="ECO:0000256" key="7">
    <source>
        <dbReference type="ARBA" id="ARBA00023002"/>
    </source>
</evidence>
<keyword evidence="10" id="KW-1185">Reference proteome</keyword>
<evidence type="ECO:0000256" key="2">
    <source>
        <dbReference type="ARBA" id="ARBA00004496"/>
    </source>
</evidence>
<dbReference type="PANTHER" id="PTHR10742">
    <property type="entry name" value="FLAVIN MONOAMINE OXIDASE"/>
    <property type="match status" value="1"/>
</dbReference>
<dbReference type="EMBL" id="JABWDY010006774">
    <property type="protein sequence ID" value="KAF5203442.1"/>
    <property type="molecule type" value="Genomic_DNA"/>
</dbReference>
<comment type="similarity">
    <text evidence="3">Belongs to the flavin monoamine oxidase family.</text>
</comment>
<dbReference type="Pfam" id="PF01593">
    <property type="entry name" value="Amino_oxidase"/>
    <property type="match status" value="1"/>
</dbReference>
<dbReference type="GO" id="GO:0005737">
    <property type="term" value="C:cytoplasm"/>
    <property type="evidence" value="ECO:0007669"/>
    <property type="project" value="UniProtKB-SubCell"/>
</dbReference>
<comment type="caution">
    <text evidence="9">The sequence shown here is derived from an EMBL/GenBank/DDBJ whole genome shotgun (WGS) entry which is preliminary data.</text>
</comment>
<evidence type="ECO:0000256" key="4">
    <source>
        <dbReference type="ARBA" id="ARBA00022490"/>
    </source>
</evidence>
<feature type="domain" description="Amine oxidase" evidence="8">
    <location>
        <begin position="9"/>
        <end position="88"/>
    </location>
</feature>
<evidence type="ECO:0000256" key="5">
    <source>
        <dbReference type="ARBA" id="ARBA00022630"/>
    </source>
</evidence>
<dbReference type="InterPro" id="IPR050281">
    <property type="entry name" value="Flavin_monoamine_oxidase"/>
</dbReference>
<name>A0A7J6X516_THATH</name>
<evidence type="ECO:0000313" key="10">
    <source>
        <dbReference type="Proteomes" id="UP000554482"/>
    </source>
</evidence>
<reference evidence="9 10" key="1">
    <citation type="submission" date="2020-06" db="EMBL/GenBank/DDBJ databases">
        <title>Transcriptomic and genomic resources for Thalictrum thalictroides and T. hernandezii: Facilitating candidate gene discovery in an emerging model plant lineage.</title>
        <authorList>
            <person name="Arias T."/>
            <person name="Riano-Pachon D.M."/>
            <person name="Di Stilio V.S."/>
        </authorList>
    </citation>
    <scope>NUCLEOTIDE SEQUENCE [LARGE SCALE GENOMIC DNA]</scope>
    <source>
        <strain evidence="10">cv. WT478/WT964</strain>
        <tissue evidence="9">Leaves</tissue>
    </source>
</reference>
<keyword evidence="5" id="KW-0285">Flavoprotein</keyword>
<proteinExistence type="inferred from homology"/>
<evidence type="ECO:0000313" key="9">
    <source>
        <dbReference type="EMBL" id="KAF5203442.1"/>
    </source>
</evidence>
<comment type="subcellular location">
    <subcellularLocation>
        <location evidence="2">Cytoplasm</location>
    </subcellularLocation>
</comment>
<protein>
    <submittedName>
        <fullName evidence="9">Spermine oxidase</fullName>
    </submittedName>
</protein>
<dbReference type="InterPro" id="IPR002937">
    <property type="entry name" value="Amino_oxidase"/>
</dbReference>
<evidence type="ECO:0000259" key="8">
    <source>
        <dbReference type="Pfam" id="PF01593"/>
    </source>
</evidence>
<comment type="cofactor">
    <cofactor evidence="1">
        <name>FAD</name>
        <dbReference type="ChEBI" id="CHEBI:57692"/>
    </cofactor>
</comment>
<evidence type="ECO:0000256" key="3">
    <source>
        <dbReference type="ARBA" id="ARBA00005995"/>
    </source>
</evidence>
<dbReference type="InterPro" id="IPR036188">
    <property type="entry name" value="FAD/NAD-bd_sf"/>
</dbReference>
<dbReference type="OrthoDB" id="2019015at2759"/>
<accession>A0A7J6X516</accession>
<dbReference type="GO" id="GO:0046592">
    <property type="term" value="F:polyamine oxidase activity"/>
    <property type="evidence" value="ECO:0007669"/>
    <property type="project" value="TreeGrafter"/>
</dbReference>
<keyword evidence="7" id="KW-0560">Oxidoreductase</keyword>
<evidence type="ECO:0000256" key="1">
    <source>
        <dbReference type="ARBA" id="ARBA00001974"/>
    </source>
</evidence>
<keyword evidence="4" id="KW-0963">Cytoplasm</keyword>